<dbReference type="InterPro" id="IPR005174">
    <property type="entry name" value="KIB1-4_b-propeller"/>
</dbReference>
<dbReference type="PANTHER" id="PTHR44259:SF93">
    <property type="entry name" value="PROTEIN, PUTATIVE (DUF295)-RELATED"/>
    <property type="match status" value="1"/>
</dbReference>
<protein>
    <recommendedName>
        <fullName evidence="1">KIB1-4 beta-propeller domain-containing protein</fullName>
    </recommendedName>
</protein>
<dbReference type="InterPro" id="IPR050942">
    <property type="entry name" value="F-box_BR-signaling"/>
</dbReference>
<evidence type="ECO:0000313" key="3">
    <source>
        <dbReference type="Proteomes" id="UP000796880"/>
    </source>
</evidence>
<dbReference type="PANTHER" id="PTHR44259">
    <property type="entry name" value="OS07G0183000 PROTEIN-RELATED"/>
    <property type="match status" value="1"/>
</dbReference>
<gene>
    <name evidence="2" type="ORF">FNV43_RR16277</name>
</gene>
<evidence type="ECO:0000313" key="2">
    <source>
        <dbReference type="EMBL" id="KAF3442361.1"/>
    </source>
</evidence>
<sequence length="234" mass="26585">MASGKVLPWPTKAIQLRHRYSDVVAHLVFGENMWTYSERTRDYYNYNFVFYNDRILGASKEGRIVSLNVVNSSSSKEIKNSSSSTSRISIEEISSEILQLLLKESSLYPFFVETTNGELLMVGRILSRSPQKTKIQRYNIFKIINSNGRIDVSSVVDLGGHSLFLGKHSSISVMASNYPGFCRPNTIYYVGSLNLQNCGVFEEFNLEDQSFHVDEDRFAMCEGSWIVPSMKLTI</sequence>
<feature type="domain" description="KIB1-4 beta-propeller" evidence="1">
    <location>
        <begin position="29"/>
        <end position="201"/>
    </location>
</feature>
<dbReference type="Pfam" id="PF03478">
    <property type="entry name" value="Beta-prop_KIB1-4"/>
    <property type="match status" value="1"/>
</dbReference>
<keyword evidence="3" id="KW-1185">Reference proteome</keyword>
<dbReference type="AlphaFoldDB" id="A0A8K0GYH2"/>
<comment type="caution">
    <text evidence="2">The sequence shown here is derived from an EMBL/GenBank/DDBJ whole genome shotgun (WGS) entry which is preliminary data.</text>
</comment>
<evidence type="ECO:0000259" key="1">
    <source>
        <dbReference type="Pfam" id="PF03478"/>
    </source>
</evidence>
<name>A0A8K0GYH2_9ROSA</name>
<reference evidence="2" key="1">
    <citation type="submission" date="2020-03" db="EMBL/GenBank/DDBJ databases">
        <title>A high-quality chromosome-level genome assembly of a woody plant with both climbing and erect habits, Rhamnella rubrinervis.</title>
        <authorList>
            <person name="Lu Z."/>
            <person name="Yang Y."/>
            <person name="Zhu X."/>
            <person name="Sun Y."/>
        </authorList>
    </citation>
    <scope>NUCLEOTIDE SEQUENCE</scope>
    <source>
        <strain evidence="2">BYM</strain>
        <tissue evidence="2">Leaf</tissue>
    </source>
</reference>
<organism evidence="2 3">
    <name type="scientific">Rhamnella rubrinervis</name>
    <dbReference type="NCBI Taxonomy" id="2594499"/>
    <lineage>
        <taxon>Eukaryota</taxon>
        <taxon>Viridiplantae</taxon>
        <taxon>Streptophyta</taxon>
        <taxon>Embryophyta</taxon>
        <taxon>Tracheophyta</taxon>
        <taxon>Spermatophyta</taxon>
        <taxon>Magnoliopsida</taxon>
        <taxon>eudicotyledons</taxon>
        <taxon>Gunneridae</taxon>
        <taxon>Pentapetalae</taxon>
        <taxon>rosids</taxon>
        <taxon>fabids</taxon>
        <taxon>Rosales</taxon>
        <taxon>Rhamnaceae</taxon>
        <taxon>rhamnoid group</taxon>
        <taxon>Rhamneae</taxon>
        <taxon>Rhamnella</taxon>
    </lineage>
</organism>
<dbReference type="Proteomes" id="UP000796880">
    <property type="component" value="Unassembled WGS sequence"/>
</dbReference>
<accession>A0A8K0GYH2</accession>
<dbReference type="OrthoDB" id="1219048at2759"/>
<proteinExistence type="predicted"/>
<dbReference type="EMBL" id="VOIH02000007">
    <property type="protein sequence ID" value="KAF3442361.1"/>
    <property type="molecule type" value="Genomic_DNA"/>
</dbReference>